<dbReference type="PANTHER" id="PTHR33048:SF167">
    <property type="entry name" value="INTEGRAL MEMBRANE PROTEIN"/>
    <property type="match status" value="1"/>
</dbReference>
<sequence length="408" mass="44797">MSGPPPTSVPVDPARAAESNLGTILGVTGAIHALAVITVSLRVYVRIKIVKSPGRDDWTMVGAVICAFGGWLIFVLEGPYGLGRHQDTIAALDLMKLNRVSFWQSIISATAAMALLKISIALNLLRLSPSRWYTWSLWSSIIFVCAYSFMGWMTFFLHCRPMAKHWDLTLPGECYPITLFVTFALINTAFNIFTDVLFASFPIPIIWKLQMKRKVRLYLIGILSLGYLAVVMGILKAVYQIAFSKEQDKTFNQWVQFWGFLQLNIGIIASCAPSLKPIVSKALKLSDYYPSPGSRYGSRGTGGVRTIGGTNPLRSKQEQQHRDGGYPLRDLSDQRSEDELEFGTGGKAGAAGGQGTARSTATVTFYKPGAGYEGDGDRSGSEELILDGRTRANEFRGGILRTTEVTVQ</sequence>
<evidence type="ECO:0000256" key="1">
    <source>
        <dbReference type="ARBA" id="ARBA00004141"/>
    </source>
</evidence>
<dbReference type="PANTHER" id="PTHR33048">
    <property type="entry name" value="PTH11-LIKE INTEGRAL MEMBRANE PROTEIN (AFU_ORTHOLOGUE AFUA_5G11245)"/>
    <property type="match status" value="1"/>
</dbReference>
<feature type="transmembrane region" description="Helical" evidence="7">
    <location>
        <begin position="177"/>
        <end position="203"/>
    </location>
</feature>
<evidence type="ECO:0000256" key="5">
    <source>
        <dbReference type="ARBA" id="ARBA00038359"/>
    </source>
</evidence>
<dbReference type="Proteomes" id="UP001244011">
    <property type="component" value="Unassembled WGS sequence"/>
</dbReference>
<feature type="transmembrane region" description="Helical" evidence="7">
    <location>
        <begin position="137"/>
        <end position="157"/>
    </location>
</feature>
<feature type="transmembrane region" description="Helical" evidence="7">
    <location>
        <begin position="102"/>
        <end position="125"/>
    </location>
</feature>
<comment type="caution">
    <text evidence="9">The sequence shown here is derived from an EMBL/GenBank/DDBJ whole genome shotgun (WGS) entry which is preliminary data.</text>
</comment>
<dbReference type="EMBL" id="MU839013">
    <property type="protein sequence ID" value="KAK1765932.1"/>
    <property type="molecule type" value="Genomic_DNA"/>
</dbReference>
<keyword evidence="3 7" id="KW-1133">Transmembrane helix</keyword>
<evidence type="ECO:0000256" key="2">
    <source>
        <dbReference type="ARBA" id="ARBA00022692"/>
    </source>
</evidence>
<evidence type="ECO:0000256" key="7">
    <source>
        <dbReference type="SAM" id="Phobius"/>
    </source>
</evidence>
<evidence type="ECO:0000256" key="3">
    <source>
        <dbReference type="ARBA" id="ARBA00022989"/>
    </source>
</evidence>
<protein>
    <recommendedName>
        <fullName evidence="8">Rhodopsin domain-containing protein</fullName>
    </recommendedName>
</protein>
<accession>A0AAJ0BXZ4</accession>
<feature type="compositionally biased region" description="Gly residues" evidence="6">
    <location>
        <begin position="343"/>
        <end position="355"/>
    </location>
</feature>
<dbReference type="InterPro" id="IPR052337">
    <property type="entry name" value="SAT4-like"/>
</dbReference>
<proteinExistence type="inferred from homology"/>
<gene>
    <name evidence="9" type="ORF">QBC33DRAFT_589830</name>
</gene>
<comment type="subcellular location">
    <subcellularLocation>
        <location evidence="1">Membrane</location>
        <topology evidence="1">Multi-pass membrane protein</topology>
    </subcellularLocation>
</comment>
<feature type="region of interest" description="Disordered" evidence="6">
    <location>
        <begin position="293"/>
        <end position="358"/>
    </location>
</feature>
<organism evidence="9 10">
    <name type="scientific">Phialemonium atrogriseum</name>
    <dbReference type="NCBI Taxonomy" id="1093897"/>
    <lineage>
        <taxon>Eukaryota</taxon>
        <taxon>Fungi</taxon>
        <taxon>Dikarya</taxon>
        <taxon>Ascomycota</taxon>
        <taxon>Pezizomycotina</taxon>
        <taxon>Sordariomycetes</taxon>
        <taxon>Sordariomycetidae</taxon>
        <taxon>Cephalothecales</taxon>
        <taxon>Cephalothecaceae</taxon>
        <taxon>Phialemonium</taxon>
    </lineage>
</organism>
<dbReference type="Pfam" id="PF20684">
    <property type="entry name" value="Fung_rhodopsin"/>
    <property type="match status" value="1"/>
</dbReference>
<evidence type="ECO:0000256" key="6">
    <source>
        <dbReference type="SAM" id="MobiDB-lite"/>
    </source>
</evidence>
<feature type="transmembrane region" description="Helical" evidence="7">
    <location>
        <begin position="215"/>
        <end position="235"/>
    </location>
</feature>
<evidence type="ECO:0000259" key="8">
    <source>
        <dbReference type="Pfam" id="PF20684"/>
    </source>
</evidence>
<comment type="similarity">
    <text evidence="5">Belongs to the SAT4 family.</text>
</comment>
<dbReference type="AlphaFoldDB" id="A0AAJ0BXZ4"/>
<dbReference type="GO" id="GO:0016020">
    <property type="term" value="C:membrane"/>
    <property type="evidence" value="ECO:0007669"/>
    <property type="project" value="UniProtKB-SubCell"/>
</dbReference>
<evidence type="ECO:0000256" key="4">
    <source>
        <dbReference type="ARBA" id="ARBA00023136"/>
    </source>
</evidence>
<keyword evidence="2 7" id="KW-0812">Transmembrane</keyword>
<dbReference type="InterPro" id="IPR049326">
    <property type="entry name" value="Rhodopsin_dom_fungi"/>
</dbReference>
<feature type="transmembrane region" description="Helical" evidence="7">
    <location>
        <begin position="255"/>
        <end position="275"/>
    </location>
</feature>
<name>A0AAJ0BXZ4_9PEZI</name>
<feature type="compositionally biased region" description="Basic and acidic residues" evidence="6">
    <location>
        <begin position="315"/>
        <end position="337"/>
    </location>
</feature>
<evidence type="ECO:0000313" key="9">
    <source>
        <dbReference type="EMBL" id="KAK1765932.1"/>
    </source>
</evidence>
<feature type="transmembrane region" description="Helical" evidence="7">
    <location>
        <begin position="20"/>
        <end position="45"/>
    </location>
</feature>
<keyword evidence="10" id="KW-1185">Reference proteome</keyword>
<feature type="transmembrane region" description="Helical" evidence="7">
    <location>
        <begin position="57"/>
        <end position="76"/>
    </location>
</feature>
<keyword evidence="4 7" id="KW-0472">Membrane</keyword>
<feature type="domain" description="Rhodopsin" evidence="8">
    <location>
        <begin position="41"/>
        <end position="280"/>
    </location>
</feature>
<dbReference type="RefSeq" id="XP_060282145.1">
    <property type="nucleotide sequence ID" value="XM_060431594.1"/>
</dbReference>
<reference evidence="9" key="1">
    <citation type="submission" date="2023-06" db="EMBL/GenBank/DDBJ databases">
        <title>Genome-scale phylogeny and comparative genomics of the fungal order Sordariales.</title>
        <authorList>
            <consortium name="Lawrence Berkeley National Laboratory"/>
            <person name="Hensen N."/>
            <person name="Bonometti L."/>
            <person name="Westerberg I."/>
            <person name="Brannstrom I.O."/>
            <person name="Guillou S."/>
            <person name="Cros-Aarteil S."/>
            <person name="Calhoun S."/>
            <person name="Haridas S."/>
            <person name="Kuo A."/>
            <person name="Mondo S."/>
            <person name="Pangilinan J."/>
            <person name="Riley R."/>
            <person name="Labutti K."/>
            <person name="Andreopoulos B."/>
            <person name="Lipzen A."/>
            <person name="Chen C."/>
            <person name="Yanf M."/>
            <person name="Daum C."/>
            <person name="Ng V."/>
            <person name="Clum A."/>
            <person name="Steindorff A."/>
            <person name="Ohm R."/>
            <person name="Martin F."/>
            <person name="Silar P."/>
            <person name="Natvig D."/>
            <person name="Lalanne C."/>
            <person name="Gautier V."/>
            <person name="Ament-Velasquez S.L."/>
            <person name="Kruys A."/>
            <person name="Hutchinson M.I."/>
            <person name="Powell A.J."/>
            <person name="Barry K."/>
            <person name="Miller A.N."/>
            <person name="Grigoriev I.V."/>
            <person name="Debuchy R."/>
            <person name="Gladieux P."/>
            <person name="Thoren M.H."/>
            <person name="Johannesson H."/>
        </authorList>
    </citation>
    <scope>NUCLEOTIDE SEQUENCE</scope>
    <source>
        <strain evidence="9">8032-3</strain>
    </source>
</reference>
<dbReference type="GeneID" id="85314781"/>
<evidence type="ECO:0000313" key="10">
    <source>
        <dbReference type="Proteomes" id="UP001244011"/>
    </source>
</evidence>